<proteinExistence type="predicted"/>
<accession>A0AAV4NKJ1</accession>
<comment type="caution">
    <text evidence="1">The sequence shown here is derived from an EMBL/GenBank/DDBJ whole genome shotgun (WGS) entry which is preliminary data.</text>
</comment>
<protein>
    <submittedName>
        <fullName evidence="1">Uncharacterized protein</fullName>
    </submittedName>
</protein>
<name>A0AAV4NKJ1_CAEEX</name>
<evidence type="ECO:0000313" key="1">
    <source>
        <dbReference type="EMBL" id="GIX84471.1"/>
    </source>
</evidence>
<keyword evidence="2" id="KW-1185">Reference proteome</keyword>
<dbReference type="EMBL" id="BPLR01020969">
    <property type="protein sequence ID" value="GIX84471.1"/>
    <property type="molecule type" value="Genomic_DNA"/>
</dbReference>
<reference evidence="1 2" key="1">
    <citation type="submission" date="2021-06" db="EMBL/GenBank/DDBJ databases">
        <title>Caerostris extrusa draft genome.</title>
        <authorList>
            <person name="Kono N."/>
            <person name="Arakawa K."/>
        </authorList>
    </citation>
    <scope>NUCLEOTIDE SEQUENCE [LARGE SCALE GENOMIC DNA]</scope>
</reference>
<gene>
    <name evidence="1" type="ORF">CEXT_614381</name>
</gene>
<sequence length="68" mass="7820">MQGNKERATNCQWKKKVNGEDVPKAVMFEFQKVATPQAAEFDSHHFSTQLYFSPAKAADKKNIQKRPH</sequence>
<dbReference type="AlphaFoldDB" id="A0AAV4NKJ1"/>
<evidence type="ECO:0000313" key="2">
    <source>
        <dbReference type="Proteomes" id="UP001054945"/>
    </source>
</evidence>
<dbReference type="Proteomes" id="UP001054945">
    <property type="component" value="Unassembled WGS sequence"/>
</dbReference>
<organism evidence="1 2">
    <name type="scientific">Caerostris extrusa</name>
    <name type="common">Bark spider</name>
    <name type="synonym">Caerostris bankana</name>
    <dbReference type="NCBI Taxonomy" id="172846"/>
    <lineage>
        <taxon>Eukaryota</taxon>
        <taxon>Metazoa</taxon>
        <taxon>Ecdysozoa</taxon>
        <taxon>Arthropoda</taxon>
        <taxon>Chelicerata</taxon>
        <taxon>Arachnida</taxon>
        <taxon>Araneae</taxon>
        <taxon>Araneomorphae</taxon>
        <taxon>Entelegynae</taxon>
        <taxon>Araneoidea</taxon>
        <taxon>Araneidae</taxon>
        <taxon>Caerostris</taxon>
    </lineage>
</organism>